<dbReference type="PROSITE" id="PS50192">
    <property type="entry name" value="T_SNARE"/>
    <property type="match status" value="1"/>
</dbReference>
<evidence type="ECO:0000259" key="20">
    <source>
        <dbReference type="PROSITE" id="PS50192"/>
    </source>
</evidence>
<evidence type="ECO:0000256" key="11">
    <source>
        <dbReference type="ARBA" id="ARBA00023136"/>
    </source>
</evidence>
<keyword evidence="9" id="KW-0333">Golgi apparatus</keyword>
<keyword evidence="2" id="KW-0813">Transport</keyword>
<evidence type="ECO:0000256" key="17">
    <source>
        <dbReference type="ARBA" id="ARBA00071590"/>
    </source>
</evidence>
<comment type="similarity">
    <text evidence="13">Belongs to the BET1 family.</text>
</comment>
<evidence type="ECO:0000256" key="5">
    <source>
        <dbReference type="ARBA" id="ARBA00022824"/>
    </source>
</evidence>
<keyword evidence="6" id="KW-0931">ER-Golgi transport</keyword>
<evidence type="ECO:0000256" key="15">
    <source>
        <dbReference type="ARBA" id="ARBA00054011"/>
    </source>
</evidence>
<comment type="function">
    <text evidence="15">Required for vesicular transport from the ER to the Golgi complex. Functions as a SNARE involved in the docking process of ER-derived vesicles with the cis-Golgi membrane.</text>
</comment>
<dbReference type="GO" id="GO:0015031">
    <property type="term" value="P:protein transport"/>
    <property type="evidence" value="ECO:0007669"/>
    <property type="project" value="UniProtKB-KW"/>
</dbReference>
<dbReference type="EMBL" id="GBBI01000804">
    <property type="protein sequence ID" value="JAC17908.1"/>
    <property type="molecule type" value="mRNA"/>
</dbReference>
<dbReference type="SUPFAM" id="SSF58038">
    <property type="entry name" value="SNARE fusion complex"/>
    <property type="match status" value="1"/>
</dbReference>
<proteinExistence type="evidence at transcript level"/>
<protein>
    <recommendedName>
        <fullName evidence="17">BET1 homolog</fullName>
    </recommendedName>
    <alternativeName>
        <fullName evidence="18">Golgi vesicular membrane-trafficking protein p18</fullName>
    </alternativeName>
</protein>
<dbReference type="GO" id="GO:0005794">
    <property type="term" value="C:Golgi apparatus"/>
    <property type="evidence" value="ECO:0007669"/>
    <property type="project" value="UniProtKB-SubCell"/>
</dbReference>
<dbReference type="AlphaFoldDB" id="A0A023FAE8"/>
<comment type="subunit">
    <text evidence="16">Interacts with SNARE complex members GOSR2, SEC22B and STX5. Interacts with LMAN1/ERGIC53. Interacts with STX17.</text>
</comment>
<feature type="transmembrane region" description="Helical" evidence="19">
    <location>
        <begin position="92"/>
        <end position="111"/>
    </location>
</feature>
<evidence type="ECO:0000256" key="12">
    <source>
        <dbReference type="ARBA" id="ARBA00024188"/>
    </source>
</evidence>
<comment type="subcellular location">
    <subcellularLocation>
        <location evidence="14">Endomembrane system</location>
        <topology evidence="14">Single-pass type IV membrane protein</topology>
    </subcellularLocation>
    <subcellularLocation>
        <location evidence="1">Endoplasmic reticulum membrane</location>
        <topology evidence="1">Single-pass membrane protein</topology>
    </subcellularLocation>
    <subcellularLocation>
        <location evidence="12">Golgi apparatus</location>
        <location evidence="12">cis-Golgi network membrane</location>
    </subcellularLocation>
</comment>
<evidence type="ECO:0000256" key="13">
    <source>
        <dbReference type="ARBA" id="ARBA00037962"/>
    </source>
</evidence>
<keyword evidence="5" id="KW-0256">Endoplasmic reticulum</keyword>
<evidence type="ECO:0000256" key="18">
    <source>
        <dbReference type="ARBA" id="ARBA00077825"/>
    </source>
</evidence>
<dbReference type="Gene3D" id="1.20.5.110">
    <property type="match status" value="1"/>
</dbReference>
<organism evidence="21">
    <name type="scientific">Triatoma infestans</name>
    <name type="common">Assassin bug</name>
    <dbReference type="NCBI Taxonomy" id="30076"/>
    <lineage>
        <taxon>Eukaryota</taxon>
        <taxon>Metazoa</taxon>
        <taxon>Ecdysozoa</taxon>
        <taxon>Arthropoda</taxon>
        <taxon>Hexapoda</taxon>
        <taxon>Insecta</taxon>
        <taxon>Pterygota</taxon>
        <taxon>Neoptera</taxon>
        <taxon>Paraneoptera</taxon>
        <taxon>Hemiptera</taxon>
        <taxon>Heteroptera</taxon>
        <taxon>Panheteroptera</taxon>
        <taxon>Cimicomorpha</taxon>
        <taxon>Reduviidae</taxon>
        <taxon>Triatominae</taxon>
        <taxon>Triatoma</taxon>
    </lineage>
</organism>
<evidence type="ECO:0000256" key="19">
    <source>
        <dbReference type="SAM" id="Phobius"/>
    </source>
</evidence>
<evidence type="ECO:0000256" key="1">
    <source>
        <dbReference type="ARBA" id="ARBA00004389"/>
    </source>
</evidence>
<dbReference type="SMART" id="SM00397">
    <property type="entry name" value="t_SNARE"/>
    <property type="match status" value="1"/>
</dbReference>
<keyword evidence="11 19" id="KW-0472">Membrane</keyword>
<name>A0A023FAE8_TRIIF</name>
<evidence type="ECO:0000256" key="6">
    <source>
        <dbReference type="ARBA" id="ARBA00022892"/>
    </source>
</evidence>
<evidence type="ECO:0000256" key="14">
    <source>
        <dbReference type="ARBA" id="ARBA00046280"/>
    </source>
</evidence>
<dbReference type="FunFam" id="1.20.5.110:FF:000026">
    <property type="entry name" value="BET1 homolog"/>
    <property type="match status" value="1"/>
</dbReference>
<feature type="domain" description="T-SNARE coiled-coil homology" evidence="20">
    <location>
        <begin position="22"/>
        <end position="84"/>
    </location>
</feature>
<evidence type="ECO:0000256" key="8">
    <source>
        <dbReference type="ARBA" id="ARBA00022989"/>
    </source>
</evidence>
<evidence type="ECO:0000256" key="7">
    <source>
        <dbReference type="ARBA" id="ARBA00022927"/>
    </source>
</evidence>
<evidence type="ECO:0000256" key="16">
    <source>
        <dbReference type="ARBA" id="ARBA00063965"/>
    </source>
</evidence>
<evidence type="ECO:0000256" key="3">
    <source>
        <dbReference type="ARBA" id="ARBA00022553"/>
    </source>
</evidence>
<evidence type="ECO:0000313" key="21">
    <source>
        <dbReference type="EMBL" id="JAC17908.1"/>
    </source>
</evidence>
<dbReference type="GO" id="GO:0005789">
    <property type="term" value="C:endoplasmic reticulum membrane"/>
    <property type="evidence" value="ECO:0007669"/>
    <property type="project" value="UniProtKB-SubCell"/>
</dbReference>
<reference evidence="21" key="1">
    <citation type="journal article" date="2014" name="PLoS Negl. Trop. Dis.">
        <title>An updated insight into the Sialotranscriptome of Triatoma infestans: developmental stage and geographic variations.</title>
        <authorList>
            <person name="Schwarz A."/>
            <person name="Medrano-Mercado N."/>
            <person name="Schaub G.A."/>
            <person name="Struchiner C.J."/>
            <person name="Bargues M.D."/>
            <person name="Levy M.Z."/>
            <person name="Ribeiro J.M."/>
        </authorList>
    </citation>
    <scope>NUCLEOTIDE SEQUENCE</scope>
    <source>
        <strain evidence="21">Chile</strain>
        <tissue evidence="21">Salivary glands</tissue>
    </source>
</reference>
<dbReference type="PANTHER" id="PTHR12791">
    <property type="entry name" value="GOLGI SNARE BET1-RELATED"/>
    <property type="match status" value="1"/>
</dbReference>
<dbReference type="CDD" id="cd15853">
    <property type="entry name" value="SNARE_Bet1"/>
    <property type="match status" value="1"/>
</dbReference>
<evidence type="ECO:0000256" key="2">
    <source>
        <dbReference type="ARBA" id="ARBA00022448"/>
    </source>
</evidence>
<keyword evidence="7" id="KW-0653">Protein transport</keyword>
<keyword evidence="10" id="KW-0175">Coiled coil</keyword>
<evidence type="ECO:0000256" key="9">
    <source>
        <dbReference type="ARBA" id="ARBA00023034"/>
    </source>
</evidence>
<dbReference type="InterPro" id="IPR039899">
    <property type="entry name" value="BET1_SNARE"/>
</dbReference>
<dbReference type="GO" id="GO:0016192">
    <property type="term" value="P:vesicle-mediated transport"/>
    <property type="evidence" value="ECO:0007669"/>
    <property type="project" value="UniProtKB-KW"/>
</dbReference>
<keyword evidence="3" id="KW-0597">Phosphoprotein</keyword>
<evidence type="ECO:0000256" key="4">
    <source>
        <dbReference type="ARBA" id="ARBA00022692"/>
    </source>
</evidence>
<dbReference type="InterPro" id="IPR000727">
    <property type="entry name" value="T_SNARE_dom"/>
</dbReference>
<evidence type="ECO:0000256" key="10">
    <source>
        <dbReference type="ARBA" id="ARBA00023054"/>
    </source>
</evidence>
<sequence>MRRSHGGHYYEPLPQQYEAAGGSLEEDNDSLAENLKDKISALKSLSIDIGAEVKYQDRMLRDMDDDFDKTGGFLGNTIARVLRVSKGSHNYYILYLFLFSIFVFFVLYIFLKFR</sequence>
<keyword evidence="4 19" id="KW-0812">Transmembrane</keyword>
<keyword evidence="8 19" id="KW-1133">Transmembrane helix</keyword>
<accession>A0A023FAE8</accession>